<dbReference type="InterPro" id="IPR058441">
    <property type="entry name" value="DUF8128"/>
</dbReference>
<dbReference type="Pfam" id="PF26449">
    <property type="entry name" value="DUF8128"/>
    <property type="match status" value="1"/>
</dbReference>
<dbReference type="Proteomes" id="UP000466535">
    <property type="component" value="Unassembled WGS sequence"/>
</dbReference>
<evidence type="ECO:0000313" key="3">
    <source>
        <dbReference type="EMBL" id="MXR52378.1"/>
    </source>
</evidence>
<feature type="domain" description="DUF8128" evidence="2">
    <location>
        <begin position="6"/>
        <end position="324"/>
    </location>
</feature>
<organism evidence="3 4">
    <name type="scientific">Halovenus carboxidivorans</name>
    <dbReference type="NCBI Taxonomy" id="2692199"/>
    <lineage>
        <taxon>Archaea</taxon>
        <taxon>Methanobacteriati</taxon>
        <taxon>Methanobacteriota</taxon>
        <taxon>Stenosarchaea group</taxon>
        <taxon>Halobacteria</taxon>
        <taxon>Halobacteriales</taxon>
        <taxon>Haloarculaceae</taxon>
        <taxon>Halovenus</taxon>
    </lineage>
</organism>
<evidence type="ECO:0000256" key="1">
    <source>
        <dbReference type="SAM" id="MobiDB-lite"/>
    </source>
</evidence>
<dbReference type="AlphaFoldDB" id="A0A6B0T2B2"/>
<evidence type="ECO:0000313" key="4">
    <source>
        <dbReference type="Proteomes" id="UP000466535"/>
    </source>
</evidence>
<gene>
    <name evidence="3" type="ORF">GRX03_12285</name>
</gene>
<accession>A0A6B0T2B2</accession>
<proteinExistence type="predicted"/>
<keyword evidence="4" id="KW-1185">Reference proteome</keyword>
<dbReference type="EMBL" id="WUUT01000004">
    <property type="protein sequence ID" value="MXR52378.1"/>
    <property type="molecule type" value="Genomic_DNA"/>
</dbReference>
<dbReference type="OrthoDB" id="268875at2157"/>
<protein>
    <recommendedName>
        <fullName evidence="2">DUF8128 domain-containing protein</fullName>
    </recommendedName>
</protein>
<feature type="region of interest" description="Disordered" evidence="1">
    <location>
        <begin position="204"/>
        <end position="223"/>
    </location>
</feature>
<sequence length="325" mass="36873">MSLSHQILNTYTEVNEDEATELREGTPEKYTVAVKPPKNKSLPATLGQLVRGLTEIQSSFFGVKNASPTAAFEIRRDIPDSLRFQFTLPTKRLERKLRTHLATEIPDIGFGSGADGLPVKEGDTVGGGILTLGRLDRYPLRTEFDTPPTNSVASALHRHAMQDTRVVIQVLFRPVAGKPLRRWYWKRRAYQRIGYLRKEKEKLWGNRPPTPRERKQADAVEEKAGTRRFHTSIRFFIAGAGKYTPSRVKELAGGFNVYESGETGQYFDAVTITTLREKRLLNFSDTVAKRRFGYWNRSFQASRNELAGLIALPDLTQENINYSKP</sequence>
<dbReference type="RefSeq" id="WP_159764491.1">
    <property type="nucleotide sequence ID" value="NZ_WUUT01000004.1"/>
</dbReference>
<evidence type="ECO:0000259" key="2">
    <source>
        <dbReference type="Pfam" id="PF26449"/>
    </source>
</evidence>
<comment type="caution">
    <text evidence="3">The sequence shown here is derived from an EMBL/GenBank/DDBJ whole genome shotgun (WGS) entry which is preliminary data.</text>
</comment>
<reference evidence="3 4" key="1">
    <citation type="submission" date="2019-12" db="EMBL/GenBank/DDBJ databases">
        <title>Isolation and characterization of three novel carbon monoxide-oxidizing members of Halobacteria from salione crusts and soils.</title>
        <authorList>
            <person name="Myers M.R."/>
            <person name="King G.M."/>
        </authorList>
    </citation>
    <scope>NUCLEOTIDE SEQUENCE [LARGE SCALE GENOMIC DNA]</scope>
    <source>
        <strain evidence="3 4">WSH3</strain>
    </source>
</reference>
<name>A0A6B0T2B2_9EURY</name>